<sequence length="203" mass="23972">MLTVQEPQTLPEAYAFCLEFENLNFRNINIRQRNVNNSISSPINQIFTTRRAFNNPRITVPYQQLSTAERNWVYNNRPSNPPQPDTHNPPPRPTNPKPPTPMEVDRSIQTRQVDYTNRPRNFYPNKRSNDSMNLPRKSQHLHNLESQEQVTDPCIDHDQSGYYNVEPQDEPEESHFDQIEECEPVFQENQLNFMMDTCLAYYT</sequence>
<dbReference type="AlphaFoldDB" id="A0A7R8UJG6"/>
<dbReference type="Proteomes" id="UP000594454">
    <property type="component" value="Chromosome 2"/>
</dbReference>
<keyword evidence="3" id="KW-1185">Reference proteome</keyword>
<evidence type="ECO:0000313" key="3">
    <source>
        <dbReference type="Proteomes" id="UP000594454"/>
    </source>
</evidence>
<feature type="region of interest" description="Disordered" evidence="1">
    <location>
        <begin position="73"/>
        <end position="135"/>
    </location>
</feature>
<evidence type="ECO:0000256" key="1">
    <source>
        <dbReference type="SAM" id="MobiDB-lite"/>
    </source>
</evidence>
<organism evidence="2 3">
    <name type="scientific">Hermetia illucens</name>
    <name type="common">Black soldier fly</name>
    <dbReference type="NCBI Taxonomy" id="343691"/>
    <lineage>
        <taxon>Eukaryota</taxon>
        <taxon>Metazoa</taxon>
        <taxon>Ecdysozoa</taxon>
        <taxon>Arthropoda</taxon>
        <taxon>Hexapoda</taxon>
        <taxon>Insecta</taxon>
        <taxon>Pterygota</taxon>
        <taxon>Neoptera</taxon>
        <taxon>Endopterygota</taxon>
        <taxon>Diptera</taxon>
        <taxon>Brachycera</taxon>
        <taxon>Stratiomyomorpha</taxon>
        <taxon>Stratiomyidae</taxon>
        <taxon>Hermetiinae</taxon>
        <taxon>Hermetia</taxon>
    </lineage>
</organism>
<gene>
    <name evidence="2" type="ORF">HERILL_LOCUS5060</name>
</gene>
<feature type="compositionally biased region" description="Pro residues" evidence="1">
    <location>
        <begin position="79"/>
        <end position="101"/>
    </location>
</feature>
<protein>
    <submittedName>
        <fullName evidence="2">Uncharacterized protein</fullName>
    </submittedName>
</protein>
<dbReference type="InParanoid" id="A0A7R8UJG6"/>
<dbReference type="EMBL" id="LR899010">
    <property type="protein sequence ID" value="CAD7081988.1"/>
    <property type="molecule type" value="Genomic_DNA"/>
</dbReference>
<name>A0A7R8UJG6_HERIL</name>
<accession>A0A7R8UJG6</accession>
<feature type="compositionally biased region" description="Polar residues" evidence="1">
    <location>
        <begin position="109"/>
        <end position="119"/>
    </location>
</feature>
<evidence type="ECO:0000313" key="2">
    <source>
        <dbReference type="EMBL" id="CAD7081988.1"/>
    </source>
</evidence>
<proteinExistence type="predicted"/>
<reference evidence="2 3" key="1">
    <citation type="submission" date="2020-11" db="EMBL/GenBank/DDBJ databases">
        <authorList>
            <person name="Wallbank WR R."/>
            <person name="Pardo Diaz C."/>
            <person name="Kozak K."/>
            <person name="Martin S."/>
            <person name="Jiggins C."/>
            <person name="Moest M."/>
            <person name="Warren A I."/>
            <person name="Generalovic N T."/>
            <person name="Byers J.R.P. K."/>
            <person name="Montejo-Kovacevich G."/>
            <person name="Yen C E."/>
        </authorList>
    </citation>
    <scope>NUCLEOTIDE SEQUENCE [LARGE SCALE GENOMIC DNA]</scope>
</reference>